<reference evidence="2" key="1">
    <citation type="submission" date="2019-08" db="EMBL/GenBank/DDBJ databases">
        <authorList>
            <person name="Kucharzyk K."/>
            <person name="Murdoch R.W."/>
            <person name="Higgins S."/>
            <person name="Loffler F."/>
        </authorList>
    </citation>
    <scope>NUCLEOTIDE SEQUENCE</scope>
</reference>
<dbReference type="PANTHER" id="PTHR31987">
    <property type="entry name" value="GLUTAMINASE A-RELATED"/>
    <property type="match status" value="1"/>
</dbReference>
<feature type="domain" description="Glutaminase A central" evidence="1">
    <location>
        <begin position="3"/>
        <end position="129"/>
    </location>
</feature>
<accession>A0A645GXP6</accession>
<dbReference type="InterPro" id="IPR032514">
    <property type="entry name" value="GtaA_central"/>
</dbReference>
<name>A0A645GXP6_9ZZZZ</name>
<dbReference type="AlphaFoldDB" id="A0A645GXP6"/>
<sequence>MARDGDHYKLTFDKANTWSQKYNMVWDRLLGFNLFDPQIARKEMDYYFTRQNTYGLPLDNRATYTKSDWIVWTATLTGERSDFEALIDPLYKYANETSSRVPISDWHDTVSAERMNFKARSVVGGYFMKMLEEKLLEKNK</sequence>
<evidence type="ECO:0000313" key="2">
    <source>
        <dbReference type="EMBL" id="MPN30529.1"/>
    </source>
</evidence>
<gene>
    <name evidence="2" type="ORF">SDC9_178000</name>
</gene>
<dbReference type="Pfam" id="PF16335">
    <property type="entry name" value="GtaA_6_Hairpin"/>
    <property type="match status" value="1"/>
</dbReference>
<comment type="caution">
    <text evidence="2">The sequence shown here is derived from an EMBL/GenBank/DDBJ whole genome shotgun (WGS) entry which is preliminary data.</text>
</comment>
<dbReference type="EMBL" id="VSSQ01081673">
    <property type="protein sequence ID" value="MPN30529.1"/>
    <property type="molecule type" value="Genomic_DNA"/>
</dbReference>
<dbReference type="PANTHER" id="PTHR31987:SF1">
    <property type="entry name" value="GLUTAMINASE A"/>
    <property type="match status" value="1"/>
</dbReference>
<dbReference type="InterPro" id="IPR052743">
    <property type="entry name" value="Glutaminase_GtaA"/>
</dbReference>
<organism evidence="2">
    <name type="scientific">bioreactor metagenome</name>
    <dbReference type="NCBI Taxonomy" id="1076179"/>
    <lineage>
        <taxon>unclassified sequences</taxon>
        <taxon>metagenomes</taxon>
        <taxon>ecological metagenomes</taxon>
    </lineage>
</organism>
<protein>
    <recommendedName>
        <fullName evidence="1">Glutaminase A central domain-containing protein</fullName>
    </recommendedName>
</protein>
<evidence type="ECO:0000259" key="1">
    <source>
        <dbReference type="Pfam" id="PF16335"/>
    </source>
</evidence>
<proteinExistence type="predicted"/>